<protein>
    <recommendedName>
        <fullName evidence="3">Lipoprotein</fullName>
    </recommendedName>
</protein>
<evidence type="ECO:0008006" key="3">
    <source>
        <dbReference type="Google" id="ProtNLM"/>
    </source>
</evidence>
<dbReference type="EMBL" id="CP011388">
    <property type="protein sequence ID" value="ANE46593.1"/>
    <property type="molecule type" value="Genomic_DNA"/>
</dbReference>
<evidence type="ECO:0000313" key="2">
    <source>
        <dbReference type="Proteomes" id="UP000076927"/>
    </source>
</evidence>
<dbReference type="Proteomes" id="UP000076927">
    <property type="component" value="Chromosome"/>
</dbReference>
<dbReference type="KEGG" id="pswu:SY83_10260"/>
<reference evidence="1 2" key="1">
    <citation type="submission" date="2015-01" db="EMBL/GenBank/DDBJ databases">
        <title>Paenibacillus swuensis/DY6/whole genome sequencing.</title>
        <authorList>
            <person name="Kim M.K."/>
            <person name="Srinivasan S."/>
            <person name="Lee J.-J."/>
        </authorList>
    </citation>
    <scope>NUCLEOTIDE SEQUENCE [LARGE SCALE GENOMIC DNA]</scope>
    <source>
        <strain evidence="1 2">DY6</strain>
    </source>
</reference>
<evidence type="ECO:0000313" key="1">
    <source>
        <dbReference type="EMBL" id="ANE46593.1"/>
    </source>
</evidence>
<dbReference type="PATRIC" id="fig|1178515.4.peg.2055"/>
<name>A0A172TIH7_9BACL</name>
<accession>A0A172TIH7</accession>
<dbReference type="PROSITE" id="PS51257">
    <property type="entry name" value="PROKAR_LIPOPROTEIN"/>
    <property type="match status" value="1"/>
</dbReference>
<dbReference type="OrthoDB" id="158442at2"/>
<sequence>MNLSKIKLYIILHIILLLFVACNQVDKEKVVEEDISIYFVKDLSTTEAMGKNLDDLPLENMPMLTDKNIKTYNWIRHEFTLSDGFSLEEELEGNVPLNGKPFVVVVNHRRIYLGAFWSPFSSLHIPEIPVIYTLWQKGSNSKHSYKIVIGKNQEDPRSNEDIFKALKGLGKLTN</sequence>
<organism evidence="1 2">
    <name type="scientific">Paenibacillus swuensis</name>
    <dbReference type="NCBI Taxonomy" id="1178515"/>
    <lineage>
        <taxon>Bacteria</taxon>
        <taxon>Bacillati</taxon>
        <taxon>Bacillota</taxon>
        <taxon>Bacilli</taxon>
        <taxon>Bacillales</taxon>
        <taxon>Paenibacillaceae</taxon>
        <taxon>Paenibacillus</taxon>
    </lineage>
</organism>
<dbReference type="AlphaFoldDB" id="A0A172TIH7"/>
<dbReference type="RefSeq" id="WP_068606189.1">
    <property type="nucleotide sequence ID" value="NZ_CP011388.1"/>
</dbReference>
<proteinExistence type="predicted"/>
<keyword evidence="2" id="KW-1185">Reference proteome</keyword>
<gene>
    <name evidence="1" type="ORF">SY83_10260</name>
</gene>